<sequence length="87" mass="9309">QVLCLRVNNRANSPLTLNTVVYGSGVGVFDLSTLPQNESIPVSNGYDFDSASVNDTEAAEWSGTFPISISGDAKPGTYSLTFTFTRE</sequence>
<gene>
    <name evidence="1" type="ORF">S01H4_31240</name>
</gene>
<name>X1AAM5_9ZZZZ</name>
<evidence type="ECO:0000313" key="1">
    <source>
        <dbReference type="EMBL" id="GAG78829.1"/>
    </source>
</evidence>
<protein>
    <submittedName>
        <fullName evidence="1">Uncharacterized protein</fullName>
    </submittedName>
</protein>
<dbReference type="AlphaFoldDB" id="X1AAM5"/>
<organism evidence="1">
    <name type="scientific">marine sediment metagenome</name>
    <dbReference type="NCBI Taxonomy" id="412755"/>
    <lineage>
        <taxon>unclassified sequences</taxon>
        <taxon>metagenomes</taxon>
        <taxon>ecological metagenomes</taxon>
    </lineage>
</organism>
<dbReference type="EMBL" id="BART01016208">
    <property type="protein sequence ID" value="GAG78829.1"/>
    <property type="molecule type" value="Genomic_DNA"/>
</dbReference>
<feature type="non-terminal residue" evidence="1">
    <location>
        <position position="1"/>
    </location>
</feature>
<proteinExistence type="predicted"/>
<reference evidence="1" key="1">
    <citation type="journal article" date="2014" name="Front. Microbiol.">
        <title>High frequency of phylogenetically diverse reductive dehalogenase-homologous genes in deep subseafloor sedimentary metagenomes.</title>
        <authorList>
            <person name="Kawai M."/>
            <person name="Futagami T."/>
            <person name="Toyoda A."/>
            <person name="Takaki Y."/>
            <person name="Nishi S."/>
            <person name="Hori S."/>
            <person name="Arai W."/>
            <person name="Tsubouchi T."/>
            <person name="Morono Y."/>
            <person name="Uchiyama I."/>
            <person name="Ito T."/>
            <person name="Fujiyama A."/>
            <person name="Inagaki F."/>
            <person name="Takami H."/>
        </authorList>
    </citation>
    <scope>NUCLEOTIDE SEQUENCE</scope>
    <source>
        <strain evidence="1">Expedition CK06-06</strain>
    </source>
</reference>
<accession>X1AAM5</accession>
<comment type="caution">
    <text evidence="1">The sequence shown here is derived from an EMBL/GenBank/DDBJ whole genome shotgun (WGS) entry which is preliminary data.</text>
</comment>